<organism evidence="1 2">
    <name type="scientific">Cryobacterium sandaracinum</name>
    <dbReference type="NCBI Taxonomy" id="1259247"/>
    <lineage>
        <taxon>Bacteria</taxon>
        <taxon>Bacillati</taxon>
        <taxon>Actinomycetota</taxon>
        <taxon>Actinomycetes</taxon>
        <taxon>Micrococcales</taxon>
        <taxon>Microbacteriaceae</taxon>
        <taxon>Cryobacterium</taxon>
    </lineage>
</organism>
<keyword evidence="2" id="KW-1185">Reference proteome</keyword>
<name>A0ABY2J543_9MICO</name>
<protein>
    <recommendedName>
        <fullName evidence="3">HlyD family efflux transporter periplasmic adaptor subunit</fullName>
    </recommendedName>
</protein>
<proteinExistence type="predicted"/>
<dbReference type="Proteomes" id="UP000297851">
    <property type="component" value="Unassembled WGS sequence"/>
</dbReference>
<comment type="caution">
    <text evidence="1">The sequence shown here is derived from an EMBL/GenBank/DDBJ whole genome shotgun (WGS) entry which is preliminary data.</text>
</comment>
<evidence type="ECO:0000313" key="2">
    <source>
        <dbReference type="Proteomes" id="UP000297851"/>
    </source>
</evidence>
<dbReference type="EMBL" id="SOGO01000042">
    <property type="protein sequence ID" value="TFC99183.1"/>
    <property type="molecule type" value="Genomic_DNA"/>
</dbReference>
<gene>
    <name evidence="1" type="ORF">E3T25_16080</name>
</gene>
<accession>A0ABY2J543</accession>
<reference evidence="1 2" key="1">
    <citation type="submission" date="2019-03" db="EMBL/GenBank/DDBJ databases">
        <title>Genomics of glacier-inhabiting Cryobacterium strains.</title>
        <authorList>
            <person name="Liu Q."/>
            <person name="Xin Y.-H."/>
        </authorList>
    </citation>
    <scope>NUCLEOTIDE SEQUENCE [LARGE SCALE GENOMIC DNA]</scope>
    <source>
        <strain evidence="1 2">TMT2-16</strain>
    </source>
</reference>
<evidence type="ECO:0000313" key="1">
    <source>
        <dbReference type="EMBL" id="TFC99183.1"/>
    </source>
</evidence>
<sequence>MTYLPACEILYLPGLPRRVDEVTVSRGTSITGSVMRVSGATIQINASASASDAKLMKVGNAAVLSMQDDSEHGATVTSVAVAEAKEGTDAASGRFTILLTLDDLTPGQLQSIQGSNLRVTIPVSSTDGEVLAVPLAALTAGPGGESRVEVSTGYGKKTVLVEVSAGLAADGYVEVQAVDGSLEEGDLVVAGR</sequence>
<evidence type="ECO:0008006" key="3">
    <source>
        <dbReference type="Google" id="ProtNLM"/>
    </source>
</evidence>
<dbReference type="RefSeq" id="WP_134375357.1">
    <property type="nucleotide sequence ID" value="NZ_SOGO01000042.1"/>
</dbReference>
<dbReference type="Gene3D" id="2.40.420.20">
    <property type="match status" value="1"/>
</dbReference>